<organism evidence="2 3">
    <name type="scientific">Leptospira alstonii serovar Pingchang str. 80-412</name>
    <dbReference type="NCBI Taxonomy" id="1218564"/>
    <lineage>
        <taxon>Bacteria</taxon>
        <taxon>Pseudomonadati</taxon>
        <taxon>Spirochaetota</taxon>
        <taxon>Spirochaetia</taxon>
        <taxon>Leptospirales</taxon>
        <taxon>Leptospiraceae</taxon>
        <taxon>Leptospira</taxon>
    </lineage>
</organism>
<dbReference type="EMBL" id="AOHD02000024">
    <property type="protein sequence ID" value="EQA81224.1"/>
    <property type="molecule type" value="Genomic_DNA"/>
</dbReference>
<accession>T0H6N5</accession>
<dbReference type="SUPFAM" id="SSF48403">
    <property type="entry name" value="Ankyrin repeat"/>
    <property type="match status" value="1"/>
</dbReference>
<protein>
    <submittedName>
        <fullName evidence="2">Ankyrin repeat protein</fullName>
    </submittedName>
</protein>
<keyword evidence="1" id="KW-0472">Membrane</keyword>
<dbReference type="AlphaFoldDB" id="T0H6N5"/>
<keyword evidence="3" id="KW-1185">Reference proteome</keyword>
<evidence type="ECO:0000313" key="2">
    <source>
        <dbReference type="EMBL" id="EQA81224.1"/>
    </source>
</evidence>
<evidence type="ECO:0000256" key="1">
    <source>
        <dbReference type="SAM" id="Phobius"/>
    </source>
</evidence>
<dbReference type="Proteomes" id="UP000015445">
    <property type="component" value="Unassembled WGS sequence"/>
</dbReference>
<name>T0H6N5_9LEPT</name>
<sequence>MKILRFEERNESRSRLFCYNNTIINLNTFIFVIAKRTFDLKFEHVQILELSMKRIVFWTVLFGITVSASADSQTNFFEKIRKGDLIQAEKILSLEPELLDQKDSRGRSVVFFAIESGNTDMLRFILSKMNESATDPAPDNAGDYPIHFAAQIPDSRIMELYYSRYPYSDYLNRNGENALDVASRYKNTAVVSFLAAQGIEHSKMSSGPYTIGLYFGYLIISILMTIWVARTLFNNGRIFLVKMFSGEEKLADSVNHLLIVGFYLINIGYISLSLTSSQKPLDLAECIEVLTRKVGIVLLILGAMHFFNLFLFAKFRKKISNTFGEA</sequence>
<proteinExistence type="predicted"/>
<comment type="caution">
    <text evidence="2">The sequence shown here is derived from an EMBL/GenBank/DDBJ whole genome shotgun (WGS) entry which is preliminary data.</text>
</comment>
<feature type="transmembrane region" description="Helical" evidence="1">
    <location>
        <begin position="294"/>
        <end position="313"/>
    </location>
</feature>
<keyword evidence="1" id="KW-0812">Transmembrane</keyword>
<dbReference type="Gene3D" id="1.25.40.20">
    <property type="entry name" value="Ankyrin repeat-containing domain"/>
    <property type="match status" value="1"/>
</dbReference>
<dbReference type="InterPro" id="IPR036770">
    <property type="entry name" value="Ankyrin_rpt-contain_sf"/>
</dbReference>
<evidence type="ECO:0000313" key="3">
    <source>
        <dbReference type="Proteomes" id="UP000015445"/>
    </source>
</evidence>
<keyword evidence="1" id="KW-1133">Transmembrane helix</keyword>
<reference evidence="2" key="1">
    <citation type="submission" date="2013-05" db="EMBL/GenBank/DDBJ databases">
        <authorList>
            <person name="Harkins D.M."/>
            <person name="Durkin A.S."/>
            <person name="Brinkac L.M."/>
            <person name="Haft D.H."/>
            <person name="Selengut J.D."/>
            <person name="Sanka R."/>
            <person name="DePew J."/>
            <person name="Purushe J."/>
            <person name="Galloway R.L."/>
            <person name="Vinetz J.M."/>
            <person name="Sutton G.G."/>
            <person name="Nierman W.C."/>
            <person name="Fouts D.E."/>
        </authorList>
    </citation>
    <scope>NUCLEOTIDE SEQUENCE [LARGE SCALE GENOMIC DNA]</scope>
    <source>
        <strain evidence="2">80-412</strain>
    </source>
</reference>
<gene>
    <name evidence="2" type="ORF">LEP1GSC193_3550</name>
</gene>
<feature type="transmembrane region" description="Helical" evidence="1">
    <location>
        <begin position="211"/>
        <end position="233"/>
    </location>
</feature>
<feature type="transmembrane region" description="Helical" evidence="1">
    <location>
        <begin position="254"/>
        <end position="274"/>
    </location>
</feature>